<feature type="region of interest" description="Disordered" evidence="1">
    <location>
        <begin position="136"/>
        <end position="155"/>
    </location>
</feature>
<name>A0A8J6C1B4_9EUKA</name>
<reference evidence="2" key="1">
    <citation type="submission" date="2021-05" db="EMBL/GenBank/DDBJ databases">
        <title>A free-living protist that lacks canonical eukaryotic 1 DNA replication and segregation systems.</title>
        <authorList>
            <person name="Salas-Leiva D.E."/>
            <person name="Tromer E.C."/>
            <person name="Curtis B.A."/>
            <person name="Jerlstrom-Hultqvist J."/>
            <person name="Kolisko M."/>
            <person name="Yi Z."/>
            <person name="Salas-Leiva J.S."/>
            <person name="Gallot-Lavallee L."/>
            <person name="Kops G.J.P.L."/>
            <person name="Archibald J.M."/>
            <person name="Simpson A.G.B."/>
            <person name="Roger A.J."/>
        </authorList>
    </citation>
    <scope>NUCLEOTIDE SEQUENCE</scope>
    <source>
        <strain evidence="2">BICM</strain>
    </source>
</reference>
<protein>
    <submittedName>
        <fullName evidence="2">Hyaluronan / mRNA binding family</fullName>
    </submittedName>
</protein>
<gene>
    <name evidence="2" type="ORF">J8273_0891</name>
</gene>
<keyword evidence="3" id="KW-1185">Reference proteome</keyword>
<evidence type="ECO:0000256" key="1">
    <source>
        <dbReference type="SAM" id="MobiDB-lite"/>
    </source>
</evidence>
<feature type="region of interest" description="Disordered" evidence="1">
    <location>
        <begin position="172"/>
        <end position="255"/>
    </location>
</feature>
<feature type="compositionally biased region" description="Basic and acidic residues" evidence="1">
    <location>
        <begin position="137"/>
        <end position="155"/>
    </location>
</feature>
<evidence type="ECO:0000313" key="3">
    <source>
        <dbReference type="Proteomes" id="UP000717585"/>
    </source>
</evidence>
<dbReference type="AlphaFoldDB" id="A0A8J6C1B4"/>
<proteinExistence type="predicted"/>
<comment type="caution">
    <text evidence="2">The sequence shown here is derived from an EMBL/GenBank/DDBJ whole genome shotgun (WGS) entry which is preliminary data.</text>
</comment>
<evidence type="ECO:0000313" key="2">
    <source>
        <dbReference type="EMBL" id="KAG9397401.1"/>
    </source>
</evidence>
<feature type="compositionally biased region" description="Basic and acidic residues" evidence="1">
    <location>
        <begin position="199"/>
        <end position="230"/>
    </location>
</feature>
<feature type="compositionally biased region" description="Basic and acidic residues" evidence="1">
    <location>
        <begin position="84"/>
        <end position="101"/>
    </location>
</feature>
<dbReference type="Proteomes" id="UP000717585">
    <property type="component" value="Unassembled WGS sequence"/>
</dbReference>
<feature type="compositionally biased region" description="Basic and acidic residues" evidence="1">
    <location>
        <begin position="44"/>
        <end position="57"/>
    </location>
</feature>
<organism evidence="2 3">
    <name type="scientific">Carpediemonas membranifera</name>
    <dbReference type="NCBI Taxonomy" id="201153"/>
    <lineage>
        <taxon>Eukaryota</taxon>
        <taxon>Metamonada</taxon>
        <taxon>Carpediemonas-like organisms</taxon>
        <taxon>Carpediemonas</taxon>
    </lineage>
</organism>
<accession>A0A8J6C1B4</accession>
<dbReference type="EMBL" id="JAHDYR010000002">
    <property type="protein sequence ID" value="KAG9397401.1"/>
    <property type="molecule type" value="Genomic_DNA"/>
</dbReference>
<feature type="region of interest" description="Disordered" evidence="1">
    <location>
        <begin position="37"/>
        <end position="118"/>
    </location>
</feature>
<sequence length="255" mass="28119">MAINKFALLEDEVQETTPVVEKKVTATKKVEKVPGLVAAPASRADTHVKKTREEKPLKHNGLGRHSGTGRGKEVRKGGKGAHAWGDEKPEYKGSEAARETTDVTEAVEGETTPAEPEVELISADAFLKNRVVVGAEAEAREVDDSAYEGKGKKLEKEVDESLTRFMNVTRKKNLRTREAKDTKLAAPTEISFRTASSRPQRDDRERPARRPREEGDRRAARPDRKPRTERTVPGNNKPAAGKGVKLTDADFPALH</sequence>